<dbReference type="Pfam" id="PF00975">
    <property type="entry name" value="Thioesterase"/>
    <property type="match status" value="1"/>
</dbReference>
<dbReference type="SUPFAM" id="SSF55048">
    <property type="entry name" value="Probable ACP-binding domain of malonyl-CoA ACP transacylase"/>
    <property type="match status" value="1"/>
</dbReference>
<evidence type="ECO:0000256" key="2">
    <source>
        <dbReference type="ARBA" id="ARBA00022450"/>
    </source>
</evidence>
<dbReference type="InterPro" id="IPR016035">
    <property type="entry name" value="Acyl_Trfase/lysoPLipase"/>
</dbReference>
<dbReference type="SMART" id="SM00826">
    <property type="entry name" value="PKS_DH"/>
    <property type="match status" value="2"/>
</dbReference>
<feature type="domain" description="Ketosynthase family 3 (KS3)" evidence="11">
    <location>
        <begin position="1772"/>
        <end position="2197"/>
    </location>
</feature>
<dbReference type="PROSITE" id="PS52019">
    <property type="entry name" value="PKS_MFAS_DH"/>
    <property type="match status" value="2"/>
</dbReference>
<evidence type="ECO:0000256" key="6">
    <source>
        <dbReference type="ARBA" id="ARBA00023268"/>
    </source>
</evidence>
<dbReference type="GO" id="GO:0004312">
    <property type="term" value="F:fatty acid synthase activity"/>
    <property type="evidence" value="ECO:0007669"/>
    <property type="project" value="TreeGrafter"/>
</dbReference>
<evidence type="ECO:0000259" key="12">
    <source>
        <dbReference type="PROSITE" id="PS52019"/>
    </source>
</evidence>
<dbReference type="Pfam" id="PF22953">
    <property type="entry name" value="SpnB_Rossmann"/>
    <property type="match status" value="2"/>
</dbReference>
<dbReference type="SUPFAM" id="SSF52151">
    <property type="entry name" value="FabD/lysophospholipase-like"/>
    <property type="match status" value="2"/>
</dbReference>
<feature type="active site" description="Proton acceptor; for dehydratase activity" evidence="8">
    <location>
        <position position="2682"/>
    </location>
</feature>
<feature type="domain" description="Ketosynthase family 3 (KS3)" evidence="11">
    <location>
        <begin position="33"/>
        <end position="455"/>
    </location>
</feature>
<evidence type="ECO:0000313" key="13">
    <source>
        <dbReference type="EMBL" id="AEM84316.1"/>
    </source>
</evidence>
<dbReference type="Gene3D" id="3.40.47.10">
    <property type="match status" value="2"/>
</dbReference>
<keyword evidence="7" id="KW-0012">Acyltransferase</keyword>
<dbReference type="Gene3D" id="3.10.129.110">
    <property type="entry name" value="Polyketide synthase dehydratase"/>
    <property type="match status" value="2"/>
</dbReference>
<feature type="region of interest" description="C-terminal hotdog fold" evidence="8">
    <location>
        <begin position="2789"/>
        <end position="2930"/>
    </location>
</feature>
<dbReference type="Pfam" id="PF14765">
    <property type="entry name" value="PS-DH"/>
    <property type="match status" value="2"/>
</dbReference>
<dbReference type="KEGG" id="svl:Strvi_4753"/>
<dbReference type="SUPFAM" id="SSF53474">
    <property type="entry name" value="alpha/beta-Hydrolases"/>
    <property type="match status" value="1"/>
</dbReference>
<dbReference type="Pfam" id="PF16197">
    <property type="entry name" value="KAsynt_C_assoc"/>
    <property type="match status" value="2"/>
</dbReference>
<dbReference type="InterPro" id="IPR013968">
    <property type="entry name" value="PKS_KR"/>
</dbReference>
<keyword evidence="2" id="KW-0596">Phosphopantetheine</keyword>
<dbReference type="PROSITE" id="PS00606">
    <property type="entry name" value="KS3_1"/>
    <property type="match status" value="2"/>
</dbReference>
<dbReference type="FunFam" id="3.40.47.10:FF:000019">
    <property type="entry name" value="Polyketide synthase type I"/>
    <property type="match status" value="2"/>
</dbReference>
<dbReference type="InterPro" id="IPR016039">
    <property type="entry name" value="Thiolase-like"/>
</dbReference>
<evidence type="ECO:0000259" key="11">
    <source>
        <dbReference type="PROSITE" id="PS52004"/>
    </source>
</evidence>
<dbReference type="PROSITE" id="PS50075">
    <property type="entry name" value="CARRIER"/>
    <property type="match status" value="2"/>
</dbReference>
<feature type="domain" description="Carrier" evidence="10">
    <location>
        <begin position="1674"/>
        <end position="1749"/>
    </location>
</feature>
<dbReference type="GO" id="GO:0033068">
    <property type="term" value="P:macrolide biosynthetic process"/>
    <property type="evidence" value="ECO:0007669"/>
    <property type="project" value="UniProtKB-ARBA"/>
</dbReference>
<dbReference type="Pfam" id="PF02801">
    <property type="entry name" value="Ketoacyl-synt_C"/>
    <property type="match status" value="2"/>
</dbReference>
<feature type="region of interest" description="C-terminal hotdog fold" evidence="8">
    <location>
        <begin position="1070"/>
        <end position="1210"/>
    </location>
</feature>
<evidence type="ECO:0000313" key="14">
    <source>
        <dbReference type="Proteomes" id="UP000008703"/>
    </source>
</evidence>
<feature type="region of interest" description="N-terminal hotdog fold" evidence="8">
    <location>
        <begin position="934"/>
        <end position="1058"/>
    </location>
</feature>
<feature type="active site" description="Proton donor; for dehydratase activity" evidence="8">
    <location>
        <position position="1131"/>
    </location>
</feature>
<feature type="region of interest" description="Disordered" evidence="9">
    <location>
        <begin position="3312"/>
        <end position="3345"/>
    </location>
</feature>
<dbReference type="InterPro" id="IPR057326">
    <property type="entry name" value="KR_dom"/>
</dbReference>
<dbReference type="InterPro" id="IPR009081">
    <property type="entry name" value="PP-bd_ACP"/>
</dbReference>
<feature type="active site" description="Proton donor; for dehydratase activity" evidence="8">
    <location>
        <position position="2850"/>
    </location>
</feature>
<evidence type="ECO:0000256" key="5">
    <source>
        <dbReference type="ARBA" id="ARBA00023194"/>
    </source>
</evidence>
<dbReference type="Gene3D" id="3.30.70.3290">
    <property type="match status" value="2"/>
</dbReference>
<dbReference type="SUPFAM" id="SSF53901">
    <property type="entry name" value="Thiolase-like"/>
    <property type="match status" value="2"/>
</dbReference>
<reference evidence="13" key="1">
    <citation type="submission" date="2011-08" db="EMBL/GenBank/DDBJ databases">
        <title>Complete sequence of chromosome of Streptomyces violaceusniger Tu 4113.</title>
        <authorList>
            <consortium name="US DOE Joint Genome Institute"/>
            <person name="Lucas S."/>
            <person name="Han J."/>
            <person name="Lapidus A."/>
            <person name="Cheng J.-F."/>
            <person name="Goodwin L."/>
            <person name="Pitluck S."/>
            <person name="Peters L."/>
            <person name="Ivanova N."/>
            <person name="Daligault H."/>
            <person name="Detter J.C."/>
            <person name="Han C."/>
            <person name="Tapia R."/>
            <person name="Land M."/>
            <person name="Hauser L."/>
            <person name="Kyrpides N."/>
            <person name="Ivanova N."/>
            <person name="Pagani I."/>
            <person name="Hagen A."/>
            <person name="Katz L."/>
            <person name="Fiedler H.-P."/>
            <person name="Keasling J."/>
            <person name="Fortman J."/>
            <person name="Woyke T."/>
        </authorList>
    </citation>
    <scope>NUCLEOTIDE SEQUENCE [LARGE SCALE GENOMIC DNA]</scope>
    <source>
        <strain evidence="13">Tu 4113</strain>
    </source>
</reference>
<dbReference type="InterPro" id="IPR020807">
    <property type="entry name" value="PKS_DH"/>
</dbReference>
<dbReference type="Pfam" id="PF00698">
    <property type="entry name" value="Acyl_transf_1"/>
    <property type="match status" value="2"/>
</dbReference>
<feature type="active site" description="Proton acceptor; for dehydratase activity" evidence="8">
    <location>
        <position position="966"/>
    </location>
</feature>
<dbReference type="InterPro" id="IPR006162">
    <property type="entry name" value="Ppantetheine_attach_site"/>
</dbReference>
<dbReference type="SMART" id="SM00825">
    <property type="entry name" value="PKS_KS"/>
    <property type="match status" value="2"/>
</dbReference>
<feature type="domain" description="Carrier" evidence="10">
    <location>
        <begin position="3363"/>
        <end position="3438"/>
    </location>
</feature>
<evidence type="ECO:0000256" key="4">
    <source>
        <dbReference type="ARBA" id="ARBA00022679"/>
    </source>
</evidence>
<keyword evidence="3" id="KW-0597">Phosphoprotein</keyword>
<dbReference type="Gene3D" id="3.40.50.720">
    <property type="entry name" value="NAD(P)-binding Rossmann-like Domain"/>
    <property type="match status" value="2"/>
</dbReference>
<name>G2NUD8_STRV4</name>
<dbReference type="PROSITE" id="PS52004">
    <property type="entry name" value="KS3_2"/>
    <property type="match status" value="2"/>
</dbReference>
<feature type="domain" description="PKS/mFAS DH" evidence="12">
    <location>
        <begin position="934"/>
        <end position="1210"/>
    </location>
</feature>
<dbReference type="InterPro" id="IPR001227">
    <property type="entry name" value="Ac_transferase_dom_sf"/>
</dbReference>
<dbReference type="InterPro" id="IPR014030">
    <property type="entry name" value="Ketoacyl_synth_N"/>
</dbReference>
<evidence type="ECO:0000259" key="10">
    <source>
        <dbReference type="PROSITE" id="PS50075"/>
    </source>
</evidence>
<dbReference type="SUPFAM" id="SSF51735">
    <property type="entry name" value="NAD(P)-binding Rossmann-fold domains"/>
    <property type="match status" value="4"/>
</dbReference>
<dbReference type="Pfam" id="PF00550">
    <property type="entry name" value="PP-binding"/>
    <property type="match status" value="2"/>
</dbReference>
<dbReference type="HOGENOM" id="CLU_000022_35_8_11"/>
<dbReference type="EMBL" id="CP002994">
    <property type="protein sequence ID" value="AEM84316.1"/>
    <property type="molecule type" value="Genomic_DNA"/>
</dbReference>
<dbReference type="SMART" id="SM00823">
    <property type="entry name" value="PKS_PP"/>
    <property type="match status" value="2"/>
</dbReference>
<dbReference type="CDD" id="cd08956">
    <property type="entry name" value="KR_3_FAS_SDR_x"/>
    <property type="match status" value="2"/>
</dbReference>
<dbReference type="Gene3D" id="1.10.1200.10">
    <property type="entry name" value="ACP-like"/>
    <property type="match status" value="2"/>
</dbReference>
<evidence type="ECO:0000256" key="1">
    <source>
        <dbReference type="ARBA" id="ARBA00004792"/>
    </source>
</evidence>
<protein>
    <submittedName>
        <fullName evidence="13">Beta-ketoacyl synthase</fullName>
    </submittedName>
</protein>
<dbReference type="InterPro" id="IPR020802">
    <property type="entry name" value="TesA-like"/>
</dbReference>
<dbReference type="InterPro" id="IPR020806">
    <property type="entry name" value="PKS_PP-bd"/>
</dbReference>
<evidence type="ECO:0000256" key="3">
    <source>
        <dbReference type="ARBA" id="ARBA00022553"/>
    </source>
</evidence>
<keyword evidence="4" id="KW-0808">Transferase</keyword>
<keyword evidence="6" id="KW-0511">Multifunctional enzyme</keyword>
<keyword evidence="14" id="KW-1185">Reference proteome</keyword>
<dbReference type="SMART" id="SM00824">
    <property type="entry name" value="PKS_TE"/>
    <property type="match status" value="1"/>
</dbReference>
<dbReference type="InterPro" id="IPR018201">
    <property type="entry name" value="Ketoacyl_synth_AS"/>
</dbReference>
<comment type="pathway">
    <text evidence="1">Antibiotic biosynthesis.</text>
</comment>
<dbReference type="Pfam" id="PF00109">
    <property type="entry name" value="ketoacyl-synt"/>
    <property type="match status" value="2"/>
</dbReference>
<sequence length="3737" mass="394094">MTDDAMLREYLVKATNQLRATRDQLQKVEAAGSEPIAVVGIGCRFPGGVGTADELWDLVAQGQDVVSELPEDRGWNVEALSDPGDDVRGSNTRHGGFLTGADRFDAEFFGISAHEALAMDPQQRLLLETTWEACEHARIDPGSLRGSRTGVYIGAGAQDYGPRLDSGGDGHALTGTSVSVASGRIAYTLGLEGPAVTLDTACSSSLVALHLAVRSLRVKECDFAFAGGVTVMCGPGVFVQFSRLGGLSPDGRCKSFAAGADGTGWAEGAGVLALERLSDARRRGHRVLAVVRGTAVNSDGASNGLSAPNGLAQQRVIREALANAGLELSDVDAVEAHGTGTVLGDPVEARALLDTYGRGRPAERPLWIGSLKSNIGHTQAAAGVAGIIKMVMAMRNGVLPRTLHVDRPTPHVNWDSGAVRIATDAQPWPRSAHPRRAAVSAFGISGTNAHVVLEAAPSVAEPDRAADGGRTLPWVLSAKTREALAEQAERLLAHVRQSPGVRAEDIAYSLATTRAGLRHRAVLLAGDRHEAQAGLEALAREDPDGNPVHSSTRSGGIAFLFGGDSVRRQGTGRELYDTFPTYAEAFDAVCDCLDRRLAGYAEHRIRDVLFGVDGVPAELLDEAVYALPATFAVEIALFRLFEAWGVRPKLVAGYSHGEMAAAHAAGIFSLEDAATLVAARGRLVQSLPADGACLAVQAGEEELLAAAAEHGAEVEVVAVDGPASVLAYGTVEALTEIADHFAGLGRGLSRPAVGRVAHSTRMDGILDAFRAIVSELPRCEPSIPVVSTRTGRILELDTLRTSEHWVRQLRELVRFQDTMRTVDDHDLATVLTLGPDATLAACARHARVGGEHEDKPLPVAVLRSDEPETTTVLTALGHAHVHGGPVEWDAVFAGTDSRRTDLPTYAFQRRRYWLDAPSGGGSIATDLGQGTTGHPLLAAAITVADGEQTIFTGRLSRQSHRWLTDHQVLGSVVVPGTALVELALHAGTGSGALVLDELVIEAPLVLPDRGGVQVQVTLGPADSVGGRPVTIHSRGEHPPDAGWNRNARGILTTVDRQSVPAGLSWPPADAARLDIDAVYAALGESGLHYGPAFRALRGAWRRGDDYFVEVALAPGQQAYAPQFGMHPALLDAALHVAGHHGVCAADEPVTLLPFAWRGVRTWAAGATAMRAAVRIGESGEVSVQASDAEGNPVLSVAALRLRPVSPDRPLLTQAVADDRLLRVEWASLPLSGDHAAPEFAEFAQLVDTDLPVPELTVLTVGMSGTPAQLTAETRETVSDVLKSLQSWLADQRFAHSTLLVITRNAVAVTKDESPDLVGAAVWGLVRTAQRENPGRIVLVDSTRHPEDLPAVVATAAAARRPQLALRHGQEVRIPRLARIDAPNGAETSRRWNPDGTVLITGGTGTLGSLVAQHLVTAHGVRHLVLASRSGLAGPGGDRLLAELTKLGARVTVETGDLSDRDHLADLIGRIPTRHPLIGVVHAAGVTEDGVLGSLDERAVASVLGPKADTAWYLHELTRDLGLSMFVLFSSVAGVLGGRGQANYAAANSFLDALAEHRAQRGLAARSIAWGLWEPTSTLSGGLTSADLRRIARDGLLPITAETGLGLLDTALAVDHPAVVATPLDLDTLRAAGDAAPALLAELVAASGSRDARPELPDSTLRSTLLRLTPHERRRHLLGIVLGALATALPQHDASSIDPDSTFEELGFDSLAAIDFRNRLTSLIGQRQSPTLVFDHPTPEKLTGHLLGRFVLDEGNPTIPAAVPAAAPARVHDDPIAIVGMACRYPGGISSPDELWHQVSHGLDATSAFPVDRGWDLAELYDPDPDAIGKCYARRGGFLHDAADFDATLFGMSPKEALTTDPQQRLLLETSWEALERAGISPESLRGSDTGVFVGVMYNDYAARFVNDAHDLEAQVSLGSTASVASGRISYTLGLHGPSSTVDTACSSSLVAMHSAARALRSGECSLALVGGATVMSTPNAFVMFSRMRGLSPDGRCKSYAAAADGTGWAEGAGTLLLERLSDARRHGHQVLALFRGSAVNSDGASNSLTAPNGPAQQRVIVNALADAGLSTKDVDVVEGHGTGTSLGDPIEAQALLATYGSDRDTPLLLGSVKSNIGHTQAAAGIAGVIKMVQAMRHGTVPPSLHVDEPSPHVDWTGGAVRLVTEEQPWPDTAVRPRRAGISAFGISGTNAHVILEAPAVEDREPIAARLPAPPPWLLSGMTPAALRAQAAALLAAAPAHVNDVAFTLATARSALAHRAAVPAGDLAALDALAKDVHHPAVVSGSARHSQLALLFSGQGSQRQGMGRELGAAFPVFAEAFAEAARHLDTHLERPLVEVVAQEGALLDRTDFAQAGIFAFEVAAFRLLQSWGVRPDHLIGHSIGEVVAAHVAGMLTLPDAAALVCARGRLMNGLPAGGGMLAVEAGEEEVTRVLADQDGIVVVAAVNGPRSVVVSGAEAAVSAVRAVFDRMGRRTRALQVSHAFHSPLLDPMLAEFREVVRGIRFDAPRLPIVSTVTGRRADAEELRDPEYWVRQARRTVRFADAVRTLDRADVSTFLEVGPSSALAAMAGDSVTAEDALVTAAIRRKGNEADEIMRAVARLHVRGVKVDWTAVFAHSGEQVVDLPTYRFQRRRFWLDRRPAAVDTGGLGHPVLSHAGPVPGTGQLLCWGRLSAKIHPWLADHVIDGRAILPATAFVELAGRAGAEVDCPAVEELVVHTPLVIPDSAEVLVQVLVGEPDESGTRGVEVHACRAGRGTREDWAAHATGTVRPGAPAPADPDESGHWPPRGAVELTLDGAYPALAEMGMEYGPGFRNVTQVWQRGTEIFAAVRLPDERIREDKGFRLHPAVLDAALHSLIVASPRHAAEDGAVRLPFAWNDVQVFVPDAHHVRVRLHQIDATTLSLTLTDQWGTPVARVGSVTTKTASSADSPSSAGLYGLTWTDIPVGDGGPLSEADSVVRVAGMDRHADPVAAVHAETVTALRAVQHWSTERSHLGGRLILVTRNATTQTPDLAAAAVWGLGRTVQAEYPGRVVLVDLDGTPESEDVMSAAIASGEAQLAVRAARVSVPRLTSVEPGPAGSLDTTGTVLITGGTGSLGSLIARHLVTAHDARSVVLVSRSGGDARRNDEILAAFAEHDAHLRIVACDVTDGEALAKLADSLDPPLTAVIHAAGVLDDGVVEALTPQRMADVLRPKVDAAWRLQELVDRLNVPSFVLFSSIAGLLGSAGQGNYAAGNSFLDALARRRSAHGKPTSSLAWGPWGHGEGMATGIRGGLVPPLTVEQGLALFDAAVDSELPVLAPIRLDRAELRGGRTPVPPLLRTPLSHTATRERPVTAGEGSQGSPAAPEAFRARLNALSGPARKAALVDLVRGEMAAVLGHRDAADMNPGHTFAELGFDSLASVTLRNRLSALTGVRLPATIAFEVRSDHELADHLDEGLAGSEPAAPPAATSGIRLASFYRRLCEAGEPVSAMHMLLSASLALPAFGPADSREHAPLPVRMAAGPHGPALVCFPSFFPPAGLGTYGKFAPRFDGERDMFEIQYPGLVAGEVVPRDWDTLVTMHAETVRAQFGDRRIVLLGHSIGGCTAQAVAAKLIELGSPPAGLVLGDTYPVTEANVSQEWLLDLPASRVTRAGVQFEELTGDTPLAAMGAYNRMLVQSAWRPSPLPVPTLLVRALDPMPLMRTDGATDSWRSTWPQPHDAVDIPGNHEELPYEQVEAFTTGIREWLRETFDPRQTR</sequence>
<evidence type="ECO:0000256" key="8">
    <source>
        <dbReference type="PROSITE-ProRule" id="PRU01363"/>
    </source>
</evidence>
<dbReference type="Gene3D" id="3.40.50.1820">
    <property type="entry name" value="alpha/beta hydrolase"/>
    <property type="match status" value="1"/>
</dbReference>
<feature type="region of interest" description="N-terminal hotdog fold" evidence="8">
    <location>
        <begin position="2650"/>
        <end position="2775"/>
    </location>
</feature>
<dbReference type="FunFam" id="3.40.366.10:FF:000002">
    <property type="entry name" value="Probable polyketide synthase 2"/>
    <property type="match status" value="1"/>
</dbReference>
<dbReference type="PANTHER" id="PTHR43775">
    <property type="entry name" value="FATTY ACID SYNTHASE"/>
    <property type="match status" value="1"/>
</dbReference>
<dbReference type="InterPro" id="IPR016036">
    <property type="entry name" value="Malonyl_transacylase_ACP-bd"/>
</dbReference>
<dbReference type="InterPro" id="IPR014031">
    <property type="entry name" value="Ketoacyl_synth_C"/>
</dbReference>
<keyword evidence="5" id="KW-0045">Antibiotic biosynthesis</keyword>
<dbReference type="PANTHER" id="PTHR43775:SF51">
    <property type="entry name" value="INACTIVE PHENOLPHTHIOCEROL SYNTHESIS POLYKETIDE SYNTHASE TYPE I PKS1-RELATED"/>
    <property type="match status" value="1"/>
</dbReference>
<dbReference type="GO" id="GO:0031177">
    <property type="term" value="F:phosphopantetheine binding"/>
    <property type="evidence" value="ECO:0007669"/>
    <property type="project" value="InterPro"/>
</dbReference>
<evidence type="ECO:0000256" key="9">
    <source>
        <dbReference type="SAM" id="MobiDB-lite"/>
    </source>
</evidence>
<dbReference type="InterPro" id="IPR050091">
    <property type="entry name" value="PKS_NRPS_Biosynth_Enz"/>
</dbReference>
<dbReference type="InterPro" id="IPR049552">
    <property type="entry name" value="PKS_DH_N"/>
</dbReference>
<dbReference type="GO" id="GO:0004315">
    <property type="term" value="F:3-oxoacyl-[acyl-carrier-protein] synthase activity"/>
    <property type="evidence" value="ECO:0007669"/>
    <property type="project" value="InterPro"/>
</dbReference>
<dbReference type="CDD" id="cd00833">
    <property type="entry name" value="PKS"/>
    <property type="match status" value="2"/>
</dbReference>
<dbReference type="InterPro" id="IPR049900">
    <property type="entry name" value="PKS_mFAS_DH"/>
</dbReference>
<accession>G2NUD8</accession>
<dbReference type="InterPro" id="IPR014043">
    <property type="entry name" value="Acyl_transferase_dom"/>
</dbReference>
<dbReference type="InterPro" id="IPR001031">
    <property type="entry name" value="Thioesterase"/>
</dbReference>
<dbReference type="Proteomes" id="UP000008703">
    <property type="component" value="Chromosome"/>
</dbReference>
<dbReference type="InterPro" id="IPR042104">
    <property type="entry name" value="PKS_dehydratase_sf"/>
</dbReference>
<gene>
    <name evidence="13" type="ORF">Strvi_4753</name>
</gene>
<dbReference type="SMART" id="SM00827">
    <property type="entry name" value="PKS_AT"/>
    <property type="match status" value="2"/>
</dbReference>
<dbReference type="PROSITE" id="PS00012">
    <property type="entry name" value="PHOSPHOPANTETHEINE"/>
    <property type="match status" value="1"/>
</dbReference>
<dbReference type="eggNOG" id="COG3321">
    <property type="taxonomic scope" value="Bacteria"/>
</dbReference>
<dbReference type="Pfam" id="PF21089">
    <property type="entry name" value="PKS_DH_N"/>
    <property type="match status" value="2"/>
</dbReference>
<dbReference type="GO" id="GO:0006633">
    <property type="term" value="P:fatty acid biosynthetic process"/>
    <property type="evidence" value="ECO:0007669"/>
    <property type="project" value="InterPro"/>
</dbReference>
<proteinExistence type="predicted"/>
<organism evidence="13 14">
    <name type="scientific">Streptomyces violaceusniger (strain Tu 4113)</name>
    <dbReference type="NCBI Taxonomy" id="653045"/>
    <lineage>
        <taxon>Bacteria</taxon>
        <taxon>Bacillati</taxon>
        <taxon>Actinomycetota</taxon>
        <taxon>Actinomycetes</taxon>
        <taxon>Kitasatosporales</taxon>
        <taxon>Streptomycetaceae</taxon>
        <taxon>Streptomyces</taxon>
        <taxon>Streptomyces violaceusniger group</taxon>
    </lineage>
</organism>
<dbReference type="Gene3D" id="3.40.366.10">
    <property type="entry name" value="Malonyl-Coenzyme A Acyl Carrier Protein, domain 2"/>
    <property type="match status" value="2"/>
</dbReference>
<dbReference type="Pfam" id="PF08659">
    <property type="entry name" value="KR"/>
    <property type="match status" value="2"/>
</dbReference>
<dbReference type="InterPro" id="IPR036291">
    <property type="entry name" value="NAD(P)-bd_dom_sf"/>
</dbReference>
<evidence type="ECO:0000256" key="7">
    <source>
        <dbReference type="ARBA" id="ARBA00023315"/>
    </source>
</evidence>
<dbReference type="InterPro" id="IPR049551">
    <property type="entry name" value="PKS_DH_C"/>
</dbReference>
<dbReference type="InterPro" id="IPR029058">
    <property type="entry name" value="AB_hydrolase_fold"/>
</dbReference>
<dbReference type="SMART" id="SM00822">
    <property type="entry name" value="PKS_KR"/>
    <property type="match status" value="2"/>
</dbReference>
<dbReference type="InterPro" id="IPR020841">
    <property type="entry name" value="PKS_Beta-ketoAc_synthase_dom"/>
</dbReference>
<dbReference type="InterPro" id="IPR036736">
    <property type="entry name" value="ACP-like_sf"/>
</dbReference>
<dbReference type="InterPro" id="IPR032821">
    <property type="entry name" value="PKS_assoc"/>
</dbReference>
<feature type="domain" description="PKS/mFAS DH" evidence="12">
    <location>
        <begin position="2650"/>
        <end position="2930"/>
    </location>
</feature>
<dbReference type="SUPFAM" id="SSF47336">
    <property type="entry name" value="ACP-like"/>
    <property type="match status" value="2"/>
</dbReference>
<dbReference type="InterPro" id="IPR055123">
    <property type="entry name" value="SpnB-like_Rossmann"/>
</dbReference>